<name>A0AAV2FR51_9ROSI</name>
<gene>
    <name evidence="2" type="ORF">LTRI10_LOCUS40918</name>
</gene>
<evidence type="ECO:0000313" key="2">
    <source>
        <dbReference type="EMBL" id="CAL1400815.1"/>
    </source>
</evidence>
<evidence type="ECO:0000256" key="1">
    <source>
        <dbReference type="SAM" id="MobiDB-lite"/>
    </source>
</evidence>
<feature type="region of interest" description="Disordered" evidence="1">
    <location>
        <begin position="1"/>
        <end position="67"/>
    </location>
</feature>
<proteinExistence type="predicted"/>
<dbReference type="Proteomes" id="UP001497516">
    <property type="component" value="Chromosome 7"/>
</dbReference>
<dbReference type="EMBL" id="OZ034820">
    <property type="protein sequence ID" value="CAL1400815.1"/>
    <property type="molecule type" value="Genomic_DNA"/>
</dbReference>
<protein>
    <submittedName>
        <fullName evidence="2">Uncharacterized protein</fullName>
    </submittedName>
</protein>
<evidence type="ECO:0000313" key="3">
    <source>
        <dbReference type="Proteomes" id="UP001497516"/>
    </source>
</evidence>
<keyword evidence="3" id="KW-1185">Reference proteome</keyword>
<feature type="compositionally biased region" description="Gly residues" evidence="1">
    <location>
        <begin position="44"/>
        <end position="61"/>
    </location>
</feature>
<accession>A0AAV2FR51</accession>
<dbReference type="AlphaFoldDB" id="A0AAV2FR51"/>
<reference evidence="2 3" key="1">
    <citation type="submission" date="2024-04" db="EMBL/GenBank/DDBJ databases">
        <authorList>
            <person name="Fracassetti M."/>
        </authorList>
    </citation>
    <scope>NUCLEOTIDE SEQUENCE [LARGE SCALE GENOMIC DNA]</scope>
</reference>
<sequence>MEGKWSAAGRIGVDGDCAGGRRRAAQRGSGEAKVRRRGAKAEGSGRGGWAGGDCGGGGQGGEWRRGDASVEKKMEGFGGRLLCCGRVWGWLCV</sequence>
<organism evidence="2 3">
    <name type="scientific">Linum trigynum</name>
    <dbReference type="NCBI Taxonomy" id="586398"/>
    <lineage>
        <taxon>Eukaryota</taxon>
        <taxon>Viridiplantae</taxon>
        <taxon>Streptophyta</taxon>
        <taxon>Embryophyta</taxon>
        <taxon>Tracheophyta</taxon>
        <taxon>Spermatophyta</taxon>
        <taxon>Magnoliopsida</taxon>
        <taxon>eudicotyledons</taxon>
        <taxon>Gunneridae</taxon>
        <taxon>Pentapetalae</taxon>
        <taxon>rosids</taxon>
        <taxon>fabids</taxon>
        <taxon>Malpighiales</taxon>
        <taxon>Linaceae</taxon>
        <taxon>Linum</taxon>
    </lineage>
</organism>